<proteinExistence type="predicted"/>
<dbReference type="EMBL" id="HBUF01000500">
    <property type="protein sequence ID" value="CAG6605732.1"/>
    <property type="molecule type" value="Transcribed_RNA"/>
</dbReference>
<accession>A0A8D8LAW7</accession>
<dbReference type="AlphaFoldDB" id="A0A8D8LAW7"/>
<evidence type="ECO:0000313" key="1">
    <source>
        <dbReference type="EMBL" id="CAG6605726.1"/>
    </source>
</evidence>
<dbReference type="EMBL" id="HBUF01000499">
    <property type="protein sequence ID" value="CAG6605729.1"/>
    <property type="molecule type" value="Transcribed_RNA"/>
</dbReference>
<dbReference type="EMBL" id="HBUF01000498">
    <property type="protein sequence ID" value="CAG6605726.1"/>
    <property type="molecule type" value="Transcribed_RNA"/>
</dbReference>
<organism evidence="1">
    <name type="scientific">Cacopsylla melanoneura</name>
    <dbReference type="NCBI Taxonomy" id="428564"/>
    <lineage>
        <taxon>Eukaryota</taxon>
        <taxon>Metazoa</taxon>
        <taxon>Ecdysozoa</taxon>
        <taxon>Arthropoda</taxon>
        <taxon>Hexapoda</taxon>
        <taxon>Insecta</taxon>
        <taxon>Pterygota</taxon>
        <taxon>Neoptera</taxon>
        <taxon>Paraneoptera</taxon>
        <taxon>Hemiptera</taxon>
        <taxon>Sternorrhyncha</taxon>
        <taxon>Psylloidea</taxon>
        <taxon>Psyllidae</taxon>
        <taxon>Psyllinae</taxon>
        <taxon>Cacopsylla</taxon>
    </lineage>
</organism>
<name>A0A8D8LAW7_9HEMI</name>
<protein>
    <submittedName>
        <fullName evidence="1">Uncharacterized protein</fullName>
    </submittedName>
</protein>
<dbReference type="EMBL" id="HBUF01370352">
    <property type="protein sequence ID" value="CAG6725843.1"/>
    <property type="molecule type" value="Transcribed_RNA"/>
</dbReference>
<sequence>MVHIRFKRCYCQEKGFDRTFQNSGHGRRSVRDRQGVFLSHWSVRRTNASVGWGEPGAFIPRMAMWRKRRDRSLLPCCSFVSQSFPLHVSWGSIGSVVWKSRPRSSRVDG</sequence>
<reference evidence="1" key="1">
    <citation type="submission" date="2021-05" db="EMBL/GenBank/DDBJ databases">
        <authorList>
            <person name="Alioto T."/>
            <person name="Alioto T."/>
            <person name="Gomez Garrido J."/>
        </authorList>
    </citation>
    <scope>NUCLEOTIDE SEQUENCE</scope>
</reference>